<reference evidence="7" key="2">
    <citation type="submission" date="2019-07" db="EMBL/GenBank/DDBJ databases">
        <authorList>
            <person name="Seetharam A."/>
            <person name="Woodhouse M."/>
            <person name="Cannon E."/>
        </authorList>
    </citation>
    <scope>NUCLEOTIDE SEQUENCE [LARGE SCALE GENOMIC DNA]</scope>
    <source>
        <strain evidence="7">cv. B73</strain>
    </source>
</reference>
<dbReference type="GO" id="GO:0000150">
    <property type="term" value="F:DNA strand exchange activity"/>
    <property type="evidence" value="ECO:0000318"/>
    <property type="project" value="GO_Central"/>
</dbReference>
<evidence type="ECO:0000256" key="4">
    <source>
        <dbReference type="SAM" id="MobiDB-lite"/>
    </source>
</evidence>
<evidence type="ECO:0000259" key="6">
    <source>
        <dbReference type="PROSITE" id="PS50163"/>
    </source>
</evidence>
<dbReference type="Gramene" id="Zm00001eb267780_T002">
    <property type="protein sequence ID" value="Zm00001eb267780_P002"/>
    <property type="gene ID" value="Zm00001eb267780"/>
</dbReference>
<keyword evidence="2 3" id="KW-0067">ATP-binding</keyword>
<dbReference type="InParanoid" id="A0A804PUW8"/>
<feature type="region of interest" description="Disordered" evidence="4">
    <location>
        <begin position="1"/>
        <end position="141"/>
    </location>
</feature>
<dbReference type="GO" id="GO:0070192">
    <property type="term" value="P:chromosome organization involved in meiotic cell cycle"/>
    <property type="evidence" value="ECO:0000318"/>
    <property type="project" value="GO_Central"/>
</dbReference>
<comment type="similarity">
    <text evidence="3">Belongs to the RecA family.</text>
</comment>
<reference evidence="7" key="3">
    <citation type="submission" date="2021-05" db="UniProtKB">
        <authorList>
            <consortium name="EnsemblPlants"/>
        </authorList>
    </citation>
    <scope>IDENTIFICATION</scope>
    <source>
        <strain evidence="7">cv. B73</strain>
    </source>
</reference>
<feature type="domain" description="RecA family profile 1" evidence="5">
    <location>
        <begin position="299"/>
        <end position="364"/>
    </location>
</feature>
<evidence type="ECO:0000256" key="2">
    <source>
        <dbReference type="ARBA" id="ARBA00022840"/>
    </source>
</evidence>
<evidence type="ECO:0000256" key="3">
    <source>
        <dbReference type="RuleBase" id="RU003422"/>
    </source>
</evidence>
<dbReference type="AlphaFoldDB" id="A0A804PUW8"/>
<dbReference type="GO" id="GO:0003690">
    <property type="term" value="F:double-stranded DNA binding"/>
    <property type="evidence" value="ECO:0000318"/>
    <property type="project" value="GO_Central"/>
</dbReference>
<accession>A0A804PUW8</accession>
<keyword evidence="1 3" id="KW-0547">Nucleotide-binding</keyword>
<dbReference type="PROSITE" id="PS50163">
    <property type="entry name" value="RECA_3"/>
    <property type="match status" value="1"/>
</dbReference>
<feature type="domain" description="RecA family profile 2" evidence="6">
    <location>
        <begin position="370"/>
        <end position="403"/>
    </location>
</feature>
<proteinExistence type="inferred from homology"/>
<dbReference type="InterPro" id="IPR020587">
    <property type="entry name" value="RecA_monomer-monomer_interface"/>
</dbReference>
<dbReference type="InterPro" id="IPR027417">
    <property type="entry name" value="P-loop_NTPase"/>
</dbReference>
<dbReference type="SUPFAM" id="SSF52540">
    <property type="entry name" value="P-loop containing nucleoside triphosphate hydrolases"/>
    <property type="match status" value="1"/>
</dbReference>
<protein>
    <submittedName>
        <fullName evidence="7">Uncharacterized protein</fullName>
    </submittedName>
</protein>
<evidence type="ECO:0000313" key="8">
    <source>
        <dbReference type="Proteomes" id="UP000007305"/>
    </source>
</evidence>
<dbReference type="GO" id="GO:0007131">
    <property type="term" value="P:reciprocal meiotic recombination"/>
    <property type="evidence" value="ECO:0000318"/>
    <property type="project" value="GO_Central"/>
</dbReference>
<dbReference type="PANTHER" id="PTHR22942:SF30">
    <property type="entry name" value="MEIOTIC RECOMBINATION PROTEIN DMC1_LIM15 HOMOLOG"/>
    <property type="match status" value="1"/>
</dbReference>
<dbReference type="GO" id="GO:0000794">
    <property type="term" value="C:condensed nuclear chromosome"/>
    <property type="evidence" value="ECO:0000318"/>
    <property type="project" value="GO_Central"/>
</dbReference>
<feature type="compositionally biased region" description="Pro residues" evidence="4">
    <location>
        <begin position="60"/>
        <end position="86"/>
    </location>
</feature>
<evidence type="ECO:0000259" key="5">
    <source>
        <dbReference type="PROSITE" id="PS50162"/>
    </source>
</evidence>
<dbReference type="InterPro" id="IPR013632">
    <property type="entry name" value="Rad51_C"/>
</dbReference>
<dbReference type="GO" id="GO:0042148">
    <property type="term" value="P:DNA strand invasion"/>
    <property type="evidence" value="ECO:0000318"/>
    <property type="project" value="GO_Central"/>
</dbReference>
<feature type="compositionally biased region" description="Polar residues" evidence="4">
    <location>
        <begin position="88"/>
        <end position="98"/>
    </location>
</feature>
<dbReference type="GO" id="GO:0140664">
    <property type="term" value="F:ATP-dependent DNA damage sensor activity"/>
    <property type="evidence" value="ECO:0007669"/>
    <property type="project" value="InterPro"/>
</dbReference>
<dbReference type="GO" id="GO:0000730">
    <property type="term" value="P:DNA recombinase assembly"/>
    <property type="evidence" value="ECO:0000318"/>
    <property type="project" value="GO_Central"/>
</dbReference>
<dbReference type="GO" id="GO:0005524">
    <property type="term" value="F:ATP binding"/>
    <property type="evidence" value="ECO:0007669"/>
    <property type="project" value="UniProtKB-KW"/>
</dbReference>
<feature type="compositionally biased region" description="Basic and acidic residues" evidence="4">
    <location>
        <begin position="122"/>
        <end position="133"/>
    </location>
</feature>
<sequence>MEPTRGSRPRCTSARSDLAEAAHGSRPLARSRHALAVEAPLSTTLARPPPASPTATGTPAAPPPSDAPTTPPSPRPRAPLCNPPPSMATLSAPTNCAQVQGRRTDSRSRTAARGCGQPAMAEARRLRSEENPRVRARRQRRQKGLAMEEFLKLGVRSIILTSGTLFPLDSLAMELNLEFPVRLENPHVISSDQVWVGVVPVGPSGHALNSSYRTRNTIQYKQELGTAIVNFAHIVPDGLLVFFPSYSMMDITIQIQLLRTQFGSGSEIGSFRVDTDDKTLCNFKYAWNTVHGSYPSLLLLGLAAIMAEEPFKLLIVDSVIALFRVDFSGRGELAEHQQKLAQMLSRLTKIAKEFNVVVYFTNQVIADPGGGMFITDPKKPAGGHVLAHAATIRLMLRKGKGEQCLVLPIFNGVAYNYEAHVRHYFKIGSYVSPSYSEHHRRVLQMTSLDARRSVEHFIDMHGPDALDRII</sequence>
<dbReference type="GO" id="GO:0006312">
    <property type="term" value="P:mitotic recombination"/>
    <property type="evidence" value="ECO:0000318"/>
    <property type="project" value="GO_Central"/>
</dbReference>
<reference evidence="8" key="1">
    <citation type="journal article" date="2009" name="Science">
        <title>The B73 maize genome: complexity, diversity, and dynamics.</title>
        <authorList>
            <person name="Schnable P.S."/>
            <person name="Ware D."/>
            <person name="Fulton R.S."/>
            <person name="Stein J.C."/>
            <person name="Wei F."/>
            <person name="Pasternak S."/>
            <person name="Liang C."/>
            <person name="Zhang J."/>
            <person name="Fulton L."/>
            <person name="Graves T.A."/>
            <person name="Minx P."/>
            <person name="Reily A.D."/>
            <person name="Courtney L."/>
            <person name="Kruchowski S.S."/>
            <person name="Tomlinson C."/>
            <person name="Strong C."/>
            <person name="Delehaunty K."/>
            <person name="Fronick C."/>
            <person name="Courtney B."/>
            <person name="Rock S.M."/>
            <person name="Belter E."/>
            <person name="Du F."/>
            <person name="Kim K."/>
            <person name="Abbott R.M."/>
            <person name="Cotton M."/>
            <person name="Levy A."/>
            <person name="Marchetto P."/>
            <person name="Ochoa K."/>
            <person name="Jackson S.M."/>
            <person name="Gillam B."/>
            <person name="Chen W."/>
            <person name="Yan L."/>
            <person name="Higginbotham J."/>
            <person name="Cardenas M."/>
            <person name="Waligorski J."/>
            <person name="Applebaum E."/>
            <person name="Phelps L."/>
            <person name="Falcone J."/>
            <person name="Kanchi K."/>
            <person name="Thane T."/>
            <person name="Scimone A."/>
            <person name="Thane N."/>
            <person name="Henke J."/>
            <person name="Wang T."/>
            <person name="Ruppert J."/>
            <person name="Shah N."/>
            <person name="Rotter K."/>
            <person name="Hodges J."/>
            <person name="Ingenthron E."/>
            <person name="Cordes M."/>
            <person name="Kohlberg S."/>
            <person name="Sgro J."/>
            <person name="Delgado B."/>
            <person name="Mead K."/>
            <person name="Chinwalla A."/>
            <person name="Leonard S."/>
            <person name="Crouse K."/>
            <person name="Collura K."/>
            <person name="Kudrna D."/>
            <person name="Currie J."/>
            <person name="He R."/>
            <person name="Angelova A."/>
            <person name="Rajasekar S."/>
            <person name="Mueller T."/>
            <person name="Lomeli R."/>
            <person name="Scara G."/>
            <person name="Ko A."/>
            <person name="Delaney K."/>
            <person name="Wissotski M."/>
            <person name="Lopez G."/>
            <person name="Campos D."/>
            <person name="Braidotti M."/>
            <person name="Ashley E."/>
            <person name="Golser W."/>
            <person name="Kim H."/>
            <person name="Lee S."/>
            <person name="Lin J."/>
            <person name="Dujmic Z."/>
            <person name="Kim W."/>
            <person name="Talag J."/>
            <person name="Zuccolo A."/>
            <person name="Fan C."/>
            <person name="Sebastian A."/>
            <person name="Kramer M."/>
            <person name="Spiegel L."/>
            <person name="Nascimento L."/>
            <person name="Zutavern T."/>
            <person name="Miller B."/>
            <person name="Ambroise C."/>
            <person name="Muller S."/>
            <person name="Spooner W."/>
            <person name="Narechania A."/>
            <person name="Ren L."/>
            <person name="Wei S."/>
            <person name="Kumari S."/>
            <person name="Faga B."/>
            <person name="Levy M.J."/>
            <person name="McMahan L."/>
            <person name="Van Buren P."/>
            <person name="Vaughn M.W."/>
            <person name="Ying K."/>
            <person name="Yeh C.-T."/>
            <person name="Emrich S.J."/>
            <person name="Jia Y."/>
            <person name="Kalyanaraman A."/>
            <person name="Hsia A.-P."/>
            <person name="Barbazuk W.B."/>
            <person name="Baucom R.S."/>
            <person name="Brutnell T.P."/>
            <person name="Carpita N.C."/>
            <person name="Chaparro C."/>
            <person name="Chia J.-M."/>
            <person name="Deragon J.-M."/>
            <person name="Estill J.C."/>
            <person name="Fu Y."/>
            <person name="Jeddeloh J.A."/>
            <person name="Han Y."/>
            <person name="Lee H."/>
            <person name="Li P."/>
            <person name="Lisch D.R."/>
            <person name="Liu S."/>
            <person name="Liu Z."/>
            <person name="Nagel D.H."/>
            <person name="McCann M.C."/>
            <person name="SanMiguel P."/>
            <person name="Myers A.M."/>
            <person name="Nettleton D."/>
            <person name="Nguyen J."/>
            <person name="Penning B.W."/>
            <person name="Ponnala L."/>
            <person name="Schneider K.L."/>
            <person name="Schwartz D.C."/>
            <person name="Sharma A."/>
            <person name="Soderlund C."/>
            <person name="Springer N.M."/>
            <person name="Sun Q."/>
            <person name="Wang H."/>
            <person name="Waterman M."/>
            <person name="Westerman R."/>
            <person name="Wolfgruber T.K."/>
            <person name="Yang L."/>
            <person name="Yu Y."/>
            <person name="Zhang L."/>
            <person name="Zhou S."/>
            <person name="Zhu Q."/>
            <person name="Bennetzen J.L."/>
            <person name="Dawe R.K."/>
            <person name="Jiang J."/>
            <person name="Jiang N."/>
            <person name="Presting G.G."/>
            <person name="Wessler S.R."/>
            <person name="Aluru S."/>
            <person name="Martienssen R.A."/>
            <person name="Clifton S.W."/>
            <person name="McCombie W.R."/>
            <person name="Wing R.A."/>
            <person name="Wilson R.K."/>
        </authorList>
    </citation>
    <scope>NUCLEOTIDE SEQUENCE [LARGE SCALE GENOMIC DNA]</scope>
    <source>
        <strain evidence="8">cv. B73</strain>
    </source>
</reference>
<dbReference type="PANTHER" id="PTHR22942">
    <property type="entry name" value="RECA/RAD51/RADA DNA STRAND-PAIRING FAMILY MEMBER"/>
    <property type="match status" value="1"/>
</dbReference>
<name>A0A804PUW8_MAIZE</name>
<dbReference type="Pfam" id="PF08423">
    <property type="entry name" value="Rad51"/>
    <property type="match status" value="1"/>
</dbReference>
<dbReference type="FunFam" id="3.40.50.300:FF:005016">
    <property type="entry name" value="DNA repair protein RAD51 homolog 1"/>
    <property type="match status" value="1"/>
</dbReference>
<dbReference type="GO" id="GO:0008094">
    <property type="term" value="F:ATP-dependent activity, acting on DNA"/>
    <property type="evidence" value="ECO:0000318"/>
    <property type="project" value="GO_Central"/>
</dbReference>
<dbReference type="PROSITE" id="PS50162">
    <property type="entry name" value="RECA_2"/>
    <property type="match status" value="1"/>
</dbReference>
<dbReference type="EnsemblPlants" id="Zm00001eb267780_T002">
    <property type="protein sequence ID" value="Zm00001eb267780_P002"/>
    <property type="gene ID" value="Zm00001eb267780"/>
</dbReference>
<keyword evidence="8" id="KW-1185">Reference proteome</keyword>
<evidence type="ECO:0000256" key="1">
    <source>
        <dbReference type="ARBA" id="ARBA00022741"/>
    </source>
</evidence>
<dbReference type="Proteomes" id="UP000007305">
    <property type="component" value="Chromosome 6"/>
</dbReference>
<dbReference type="InterPro" id="IPR020588">
    <property type="entry name" value="RecA_ATP-bd"/>
</dbReference>
<dbReference type="Gene3D" id="3.40.50.300">
    <property type="entry name" value="P-loop containing nucleotide triphosphate hydrolases"/>
    <property type="match status" value="2"/>
</dbReference>
<evidence type="ECO:0000313" key="7">
    <source>
        <dbReference type="EnsemblPlants" id="Zm00001eb267780_P002"/>
    </source>
</evidence>
<organism evidence="7 8">
    <name type="scientific">Zea mays</name>
    <name type="common">Maize</name>
    <dbReference type="NCBI Taxonomy" id="4577"/>
    <lineage>
        <taxon>Eukaryota</taxon>
        <taxon>Viridiplantae</taxon>
        <taxon>Streptophyta</taxon>
        <taxon>Embryophyta</taxon>
        <taxon>Tracheophyta</taxon>
        <taxon>Spermatophyta</taxon>
        <taxon>Magnoliopsida</taxon>
        <taxon>Liliopsida</taxon>
        <taxon>Poales</taxon>
        <taxon>Poaceae</taxon>
        <taxon>PACMAD clade</taxon>
        <taxon>Panicoideae</taxon>
        <taxon>Andropogonodae</taxon>
        <taxon>Andropogoneae</taxon>
        <taxon>Tripsacinae</taxon>
        <taxon>Zea</taxon>
    </lineage>
</organism>
<dbReference type="GO" id="GO:0003697">
    <property type="term" value="F:single-stranded DNA binding"/>
    <property type="evidence" value="ECO:0000318"/>
    <property type="project" value="GO_Central"/>
</dbReference>